<dbReference type="InterPro" id="IPR009100">
    <property type="entry name" value="AcylCoA_DH/oxidase_NM_dom_sf"/>
</dbReference>
<feature type="domain" description="Acyl-CoA oxidase/dehydrogenase middle" evidence="9">
    <location>
        <begin position="137"/>
        <end position="227"/>
    </location>
</feature>
<gene>
    <name evidence="11" type="ORF">AVDCRST_MAG21-459</name>
</gene>
<dbReference type="Pfam" id="PF02771">
    <property type="entry name" value="Acyl-CoA_dh_N"/>
    <property type="match status" value="1"/>
</dbReference>
<keyword evidence="6 7" id="KW-0560">Oxidoreductase</keyword>
<feature type="domain" description="Acyl-CoA dehydrogenase/oxidase N-terminal" evidence="10">
    <location>
        <begin position="22"/>
        <end position="133"/>
    </location>
</feature>
<dbReference type="Gene3D" id="1.20.140.10">
    <property type="entry name" value="Butyryl-CoA Dehydrogenase, subunit A, domain 3"/>
    <property type="match status" value="1"/>
</dbReference>
<evidence type="ECO:0000256" key="3">
    <source>
        <dbReference type="ARBA" id="ARBA00022630"/>
    </source>
</evidence>
<keyword evidence="3 7" id="KW-0285">Flavoprotein</keyword>
<dbReference type="InterPro" id="IPR046373">
    <property type="entry name" value="Acyl-CoA_Oxase/DH_mid-dom_sf"/>
</dbReference>
<evidence type="ECO:0000256" key="1">
    <source>
        <dbReference type="ARBA" id="ARBA00001974"/>
    </source>
</evidence>
<dbReference type="AlphaFoldDB" id="A0A6J4MU13"/>
<dbReference type="GO" id="GO:0033539">
    <property type="term" value="P:fatty acid beta-oxidation using acyl-CoA dehydrogenase"/>
    <property type="evidence" value="ECO:0007669"/>
    <property type="project" value="TreeGrafter"/>
</dbReference>
<evidence type="ECO:0000256" key="6">
    <source>
        <dbReference type="ARBA" id="ARBA00023002"/>
    </source>
</evidence>
<dbReference type="Pfam" id="PF00441">
    <property type="entry name" value="Acyl-CoA_dh_1"/>
    <property type="match status" value="1"/>
</dbReference>
<dbReference type="FunFam" id="1.10.540.10:FF:000026">
    <property type="entry name" value="Acyl-CoA dehydrogenase medium chain"/>
    <property type="match status" value="1"/>
</dbReference>
<sequence>MSPPAAAAAPLDLFGLDALLGEDELAIRDTVRRYCDDKLRPHVADWFETAEIPARDLAKELGSLGLLGMHLTGYGCAGTNATAYGLACMELEAADSGIRSLVSVQGSLAMYAVHRYGSEEQRAEWLPRMATGESIGCFGLTEADFGSDPGGMRTRARRDGSDWVLTGTKMWITNGSVADMAVVWAQTDDRLRGFVVPTDTPGFAAPEITRKLSLRASVTSELVLDGVRLPESAMLPGAAGLSSPLTCLAEARFGVVFGALGAARDCLETTIAYAQDRQVFGRSLAAYQLTQAKIADMTLELGKAMLLALHLGRLKDRGDVRTEQISLGKLNSVREALAIARECRTILAANGVTLDYPVLRHANNLESVLTYEGTSEVHQLIIGQAVTGHSAFR</sequence>
<dbReference type="GO" id="GO:0046949">
    <property type="term" value="P:fatty-acyl-CoA biosynthetic process"/>
    <property type="evidence" value="ECO:0007669"/>
    <property type="project" value="TreeGrafter"/>
</dbReference>
<dbReference type="GO" id="GO:0004361">
    <property type="term" value="F:glutaryl-CoA dehydrogenase activity"/>
    <property type="evidence" value="ECO:0007669"/>
    <property type="project" value="UniProtKB-EC"/>
</dbReference>
<evidence type="ECO:0000256" key="5">
    <source>
        <dbReference type="ARBA" id="ARBA00022946"/>
    </source>
</evidence>
<dbReference type="EC" id="1.3.8.6" evidence="11"/>
<dbReference type="Pfam" id="PF02770">
    <property type="entry name" value="Acyl-CoA_dh_M"/>
    <property type="match status" value="1"/>
</dbReference>
<dbReference type="InterPro" id="IPR052033">
    <property type="entry name" value="Glutaryl-CoA_DH_mitochondrial"/>
</dbReference>
<evidence type="ECO:0000256" key="2">
    <source>
        <dbReference type="ARBA" id="ARBA00009347"/>
    </source>
</evidence>
<dbReference type="InterPro" id="IPR037069">
    <property type="entry name" value="AcylCoA_DH/ox_N_sf"/>
</dbReference>
<dbReference type="EMBL" id="CADCUL010000055">
    <property type="protein sequence ID" value="CAA9368677.1"/>
    <property type="molecule type" value="Genomic_DNA"/>
</dbReference>
<feature type="domain" description="Acyl-CoA dehydrogenase/oxidase C-terminal" evidence="8">
    <location>
        <begin position="240"/>
        <end position="386"/>
    </location>
</feature>
<dbReference type="Gene3D" id="2.40.110.10">
    <property type="entry name" value="Butyryl-CoA Dehydrogenase, subunit A, domain 2"/>
    <property type="match status" value="1"/>
</dbReference>
<name>A0A6J4MU13_9ACTN</name>
<evidence type="ECO:0000259" key="9">
    <source>
        <dbReference type="Pfam" id="PF02770"/>
    </source>
</evidence>
<dbReference type="SUPFAM" id="SSF47203">
    <property type="entry name" value="Acyl-CoA dehydrogenase C-terminal domain-like"/>
    <property type="match status" value="1"/>
</dbReference>
<evidence type="ECO:0000259" key="10">
    <source>
        <dbReference type="Pfam" id="PF02771"/>
    </source>
</evidence>
<comment type="cofactor">
    <cofactor evidence="1 7">
        <name>FAD</name>
        <dbReference type="ChEBI" id="CHEBI:57692"/>
    </cofactor>
</comment>
<evidence type="ECO:0000259" key="8">
    <source>
        <dbReference type="Pfam" id="PF00441"/>
    </source>
</evidence>
<dbReference type="Gene3D" id="1.10.540.10">
    <property type="entry name" value="Acyl-CoA dehydrogenase/oxidase, N-terminal domain"/>
    <property type="match status" value="1"/>
</dbReference>
<dbReference type="InterPro" id="IPR013786">
    <property type="entry name" value="AcylCoA_DH/ox_N"/>
</dbReference>
<dbReference type="InterPro" id="IPR036250">
    <property type="entry name" value="AcylCo_DH-like_C"/>
</dbReference>
<evidence type="ECO:0000256" key="7">
    <source>
        <dbReference type="RuleBase" id="RU362125"/>
    </source>
</evidence>
<keyword evidence="4 7" id="KW-0274">FAD</keyword>
<dbReference type="InterPro" id="IPR009075">
    <property type="entry name" value="AcylCo_DH/oxidase_C"/>
</dbReference>
<reference evidence="11" key="1">
    <citation type="submission" date="2020-02" db="EMBL/GenBank/DDBJ databases">
        <authorList>
            <person name="Meier V. D."/>
        </authorList>
    </citation>
    <scope>NUCLEOTIDE SEQUENCE</scope>
    <source>
        <strain evidence="11">AVDCRST_MAG21</strain>
    </source>
</reference>
<keyword evidence="5" id="KW-0809">Transit peptide</keyword>
<comment type="similarity">
    <text evidence="2 7">Belongs to the acyl-CoA dehydrogenase family.</text>
</comment>
<protein>
    <submittedName>
        <fullName evidence="11">Glutaryl-CoA dehydrogenase</fullName>
        <ecNumber evidence="11">1.3.8.6</ecNumber>
    </submittedName>
</protein>
<dbReference type="SUPFAM" id="SSF56645">
    <property type="entry name" value="Acyl-CoA dehydrogenase NM domain-like"/>
    <property type="match status" value="1"/>
</dbReference>
<dbReference type="PANTHER" id="PTHR42807">
    <property type="entry name" value="GLUTARYL-COA DEHYDROGENASE, MITOCHONDRIAL"/>
    <property type="match status" value="1"/>
</dbReference>
<dbReference type="GO" id="GO:0050660">
    <property type="term" value="F:flavin adenine dinucleotide binding"/>
    <property type="evidence" value="ECO:0007669"/>
    <property type="project" value="InterPro"/>
</dbReference>
<organism evidence="11">
    <name type="scientific">uncultured Nocardioidaceae bacterium</name>
    <dbReference type="NCBI Taxonomy" id="253824"/>
    <lineage>
        <taxon>Bacteria</taxon>
        <taxon>Bacillati</taxon>
        <taxon>Actinomycetota</taxon>
        <taxon>Actinomycetes</taxon>
        <taxon>Propionibacteriales</taxon>
        <taxon>Nocardioidaceae</taxon>
        <taxon>environmental samples</taxon>
    </lineage>
</organism>
<evidence type="ECO:0000313" key="11">
    <source>
        <dbReference type="EMBL" id="CAA9368677.1"/>
    </source>
</evidence>
<proteinExistence type="inferred from homology"/>
<evidence type="ECO:0000256" key="4">
    <source>
        <dbReference type="ARBA" id="ARBA00022827"/>
    </source>
</evidence>
<dbReference type="InterPro" id="IPR006091">
    <property type="entry name" value="Acyl-CoA_Oxase/DH_mid-dom"/>
</dbReference>
<dbReference type="GO" id="GO:0000062">
    <property type="term" value="F:fatty-acyl-CoA binding"/>
    <property type="evidence" value="ECO:0007669"/>
    <property type="project" value="TreeGrafter"/>
</dbReference>
<dbReference type="PANTHER" id="PTHR42807:SF1">
    <property type="entry name" value="GLUTARYL-COA DEHYDROGENASE, MITOCHONDRIAL"/>
    <property type="match status" value="1"/>
</dbReference>
<accession>A0A6J4MU13</accession>